<keyword evidence="1" id="KW-0175">Coiled coil</keyword>
<dbReference type="GeneID" id="6018250"/>
<feature type="compositionally biased region" description="Low complexity" evidence="2">
    <location>
        <begin position="485"/>
        <end position="503"/>
    </location>
</feature>
<evidence type="ECO:0000313" key="4">
    <source>
        <dbReference type="Proteomes" id="UP000001861"/>
    </source>
</evidence>
<dbReference type="Proteomes" id="UP000001861">
    <property type="component" value="Unassembled WGS sequence"/>
</dbReference>
<accession>A8PIB6</accession>
<evidence type="ECO:0000256" key="1">
    <source>
        <dbReference type="SAM" id="Coils"/>
    </source>
</evidence>
<dbReference type="VEuPathDB" id="FungiDB:CC1G_13285"/>
<dbReference type="RefSeq" id="XP_001841547.2">
    <property type="nucleotide sequence ID" value="XM_001841495.2"/>
</dbReference>
<dbReference type="KEGG" id="cci:CC1G_13285"/>
<dbReference type="AlphaFoldDB" id="A8PIB6"/>
<gene>
    <name evidence="3" type="ORF">CC1G_13285</name>
</gene>
<feature type="compositionally biased region" description="Pro residues" evidence="2">
    <location>
        <begin position="508"/>
        <end position="519"/>
    </location>
</feature>
<feature type="compositionally biased region" description="Basic and acidic residues" evidence="2">
    <location>
        <begin position="118"/>
        <end position="153"/>
    </location>
</feature>
<keyword evidence="4" id="KW-1185">Reference proteome</keyword>
<feature type="coiled-coil region" evidence="1">
    <location>
        <begin position="332"/>
        <end position="397"/>
    </location>
</feature>
<organism evidence="3 4">
    <name type="scientific">Coprinopsis cinerea (strain Okayama-7 / 130 / ATCC MYA-4618 / FGSC 9003)</name>
    <name type="common">Inky cap fungus</name>
    <name type="synonym">Hormographiella aspergillata</name>
    <dbReference type="NCBI Taxonomy" id="240176"/>
    <lineage>
        <taxon>Eukaryota</taxon>
        <taxon>Fungi</taxon>
        <taxon>Dikarya</taxon>
        <taxon>Basidiomycota</taxon>
        <taxon>Agaricomycotina</taxon>
        <taxon>Agaricomycetes</taxon>
        <taxon>Agaricomycetidae</taxon>
        <taxon>Agaricales</taxon>
        <taxon>Agaricineae</taxon>
        <taxon>Psathyrellaceae</taxon>
        <taxon>Coprinopsis</taxon>
    </lineage>
</organism>
<protein>
    <submittedName>
        <fullName evidence="3">Uncharacterized protein</fullName>
    </submittedName>
</protein>
<feature type="compositionally biased region" description="Polar residues" evidence="2">
    <location>
        <begin position="202"/>
        <end position="222"/>
    </location>
</feature>
<feature type="compositionally biased region" description="Basic and acidic residues" evidence="2">
    <location>
        <begin position="230"/>
        <end position="255"/>
    </location>
</feature>
<dbReference type="HOGENOM" id="CLU_499664_0_0_1"/>
<proteinExistence type="predicted"/>
<comment type="caution">
    <text evidence="3">The sequence shown here is derived from an EMBL/GenBank/DDBJ whole genome shotgun (WGS) entry which is preliminary data.</text>
</comment>
<evidence type="ECO:0000313" key="3">
    <source>
        <dbReference type="EMBL" id="EAU80272.2"/>
    </source>
</evidence>
<evidence type="ECO:0000256" key="2">
    <source>
        <dbReference type="SAM" id="MobiDB-lite"/>
    </source>
</evidence>
<feature type="compositionally biased region" description="Pro residues" evidence="2">
    <location>
        <begin position="403"/>
        <end position="416"/>
    </location>
</feature>
<feature type="compositionally biased region" description="Low complexity" evidence="2">
    <location>
        <begin position="169"/>
        <end position="196"/>
    </location>
</feature>
<reference evidence="3 4" key="1">
    <citation type="journal article" date="2010" name="Proc. Natl. Acad. Sci. U.S.A.">
        <title>Insights into evolution of multicellular fungi from the assembled chromosomes of the mushroom Coprinopsis cinerea (Coprinus cinereus).</title>
        <authorList>
            <person name="Stajich J.E."/>
            <person name="Wilke S.K."/>
            <person name="Ahren D."/>
            <person name="Au C.H."/>
            <person name="Birren B.W."/>
            <person name="Borodovsky M."/>
            <person name="Burns C."/>
            <person name="Canback B."/>
            <person name="Casselton L.A."/>
            <person name="Cheng C.K."/>
            <person name="Deng J."/>
            <person name="Dietrich F.S."/>
            <person name="Fargo D.C."/>
            <person name="Farman M.L."/>
            <person name="Gathman A.C."/>
            <person name="Goldberg J."/>
            <person name="Guigo R."/>
            <person name="Hoegger P.J."/>
            <person name="Hooker J.B."/>
            <person name="Huggins A."/>
            <person name="James T.Y."/>
            <person name="Kamada T."/>
            <person name="Kilaru S."/>
            <person name="Kodira C."/>
            <person name="Kues U."/>
            <person name="Kupfer D."/>
            <person name="Kwan H.S."/>
            <person name="Lomsadze A."/>
            <person name="Li W."/>
            <person name="Lilly W.W."/>
            <person name="Ma L.J."/>
            <person name="Mackey A.J."/>
            <person name="Manning G."/>
            <person name="Martin F."/>
            <person name="Muraguchi H."/>
            <person name="Natvig D.O."/>
            <person name="Palmerini H."/>
            <person name="Ramesh M.A."/>
            <person name="Rehmeyer C.J."/>
            <person name="Roe B.A."/>
            <person name="Shenoy N."/>
            <person name="Stanke M."/>
            <person name="Ter-Hovhannisyan V."/>
            <person name="Tunlid A."/>
            <person name="Velagapudi R."/>
            <person name="Vision T.J."/>
            <person name="Zeng Q."/>
            <person name="Zolan M.E."/>
            <person name="Pukkila P.J."/>
        </authorList>
    </citation>
    <scope>NUCLEOTIDE SEQUENCE [LARGE SCALE GENOMIC DNA]</scope>
    <source>
        <strain evidence="4">Okayama-7 / 130 / ATCC MYA-4618 / FGSC 9003</strain>
    </source>
</reference>
<feature type="region of interest" description="Disordered" evidence="2">
    <location>
        <begin position="96"/>
        <end position="314"/>
    </location>
</feature>
<feature type="region of interest" description="Disordered" evidence="2">
    <location>
        <begin position="398"/>
        <end position="529"/>
    </location>
</feature>
<dbReference type="OMA" id="MFHDSPT"/>
<feature type="compositionally biased region" description="Basic residues" evidence="2">
    <location>
        <begin position="104"/>
        <end position="117"/>
    </location>
</feature>
<feature type="compositionally biased region" description="Polar residues" evidence="2">
    <location>
        <begin position="432"/>
        <end position="455"/>
    </location>
</feature>
<feature type="region of interest" description="Disordered" evidence="2">
    <location>
        <begin position="583"/>
        <end position="607"/>
    </location>
</feature>
<sequence>MEPPAKPPSDYLLDKLSSVYQLVATAKDWEGTDDEETNKINLMRHSKKLHKSARSEAYNTPAFLGIIHQWINDHARSYAKNPEDIPLSLFTLTSEYSKKPPLLQKHRPKFKLSKSKKTKDSPDDSEKVSTKGKEREVRNDVDRTGDEGEERSLKVSKKGKQRVAEDPQSSVAGPSGSKKASAAPAKPTKAPKLARPGISPTEAPTQTKKPSNLTNTPTAGPSQQRKRPRPQPDDEAPPRPDKPSTKKPKLDDKNTTEVPSEALLEGGSPTNSGDLVYEEPVSDNSQNNPPEGPTPSYVNNIPKIQPGRPPSNDIAQDVQRLIASHKQFETKLNEVYANYSALLENMHQARQKNQELEEKLQSAQQLVSKLSRLDDHSQWAHDEIKKLKAEIRSLKSRNIVQEPPVPSPSVPAPLNPPLTNANSKAQHPPHPNTLSNAPSCSATANQLHSTPNSHPNAHPNLYVQNHSQANPLDAQHPDQSSPATNLQPSPQQSNVPSNSQLNQFHNPPSFPPVNTPHPPSNIIDMFNHPNGLSMQGVDVAHPDPTYPAVPQYNPLDVPGIDEFLAMNAHLTQPMNLTISAHGRQTVSPATALSSSSSPANDTSHNPS</sequence>
<name>A8PIB6_COPC7</name>
<dbReference type="InParanoid" id="A8PIB6"/>
<dbReference type="EMBL" id="AACS02000002">
    <property type="protein sequence ID" value="EAU80272.2"/>
    <property type="molecule type" value="Genomic_DNA"/>
</dbReference>